<dbReference type="KEGG" id="hro:HELRODRAFT_174179"/>
<sequence>MYRKMFSLLKSNAIMDFCTDFFYHAYIYLVNFCREFKNIFVNTYTEDLPKLNVNFNLVDRFKPEQSFLSGFFTLAPFVLLVYLLLVSCRQIFGFRRKSHNIKNEVEPLLKSKKLIVETLFKSAYSDLKSALNDLEDYSTDFEDEGKQNALFVHDTTESILKYIKMKIKYQ</sequence>
<dbReference type="EnsemblMetazoa" id="HelroT174179">
    <property type="protein sequence ID" value="HelroP174179"/>
    <property type="gene ID" value="HelroG174179"/>
</dbReference>
<keyword evidence="1" id="KW-0812">Transmembrane</keyword>
<reference evidence="3" key="3">
    <citation type="submission" date="2015-06" db="UniProtKB">
        <authorList>
            <consortium name="EnsemblMetazoa"/>
        </authorList>
    </citation>
    <scope>IDENTIFICATION</scope>
</reference>
<dbReference type="CTD" id="20204858"/>
<organism evidence="3 4">
    <name type="scientific">Helobdella robusta</name>
    <name type="common">Californian leech</name>
    <dbReference type="NCBI Taxonomy" id="6412"/>
    <lineage>
        <taxon>Eukaryota</taxon>
        <taxon>Metazoa</taxon>
        <taxon>Spiralia</taxon>
        <taxon>Lophotrochozoa</taxon>
        <taxon>Annelida</taxon>
        <taxon>Clitellata</taxon>
        <taxon>Hirudinea</taxon>
        <taxon>Rhynchobdellida</taxon>
        <taxon>Glossiphoniidae</taxon>
        <taxon>Helobdella</taxon>
    </lineage>
</organism>
<protein>
    <submittedName>
        <fullName evidence="2 3">Uncharacterized protein</fullName>
    </submittedName>
</protein>
<dbReference type="AlphaFoldDB" id="T1F7Q9"/>
<dbReference type="EMBL" id="AMQM01004841">
    <property type="status" value="NOT_ANNOTATED_CDS"/>
    <property type="molecule type" value="Genomic_DNA"/>
</dbReference>
<keyword evidence="1" id="KW-0472">Membrane</keyword>
<dbReference type="EMBL" id="KB096716">
    <property type="protein sequence ID" value="ESO02770.1"/>
    <property type="molecule type" value="Genomic_DNA"/>
</dbReference>
<reference evidence="4" key="1">
    <citation type="submission" date="2012-12" db="EMBL/GenBank/DDBJ databases">
        <authorList>
            <person name="Hellsten U."/>
            <person name="Grimwood J."/>
            <person name="Chapman J.A."/>
            <person name="Shapiro H."/>
            <person name="Aerts A."/>
            <person name="Otillar R.P."/>
            <person name="Terry A.Y."/>
            <person name="Boore J.L."/>
            <person name="Simakov O."/>
            <person name="Marletaz F."/>
            <person name="Cho S.-J."/>
            <person name="Edsinger-Gonzales E."/>
            <person name="Havlak P."/>
            <person name="Kuo D.-H."/>
            <person name="Larsson T."/>
            <person name="Lv J."/>
            <person name="Arendt D."/>
            <person name="Savage R."/>
            <person name="Osoegawa K."/>
            <person name="de Jong P."/>
            <person name="Lindberg D.R."/>
            <person name="Seaver E.C."/>
            <person name="Weisblat D.A."/>
            <person name="Putnam N.H."/>
            <person name="Grigoriev I.V."/>
            <person name="Rokhsar D.S."/>
        </authorList>
    </citation>
    <scope>NUCLEOTIDE SEQUENCE</scope>
</reference>
<evidence type="ECO:0000313" key="3">
    <source>
        <dbReference type="EnsemblMetazoa" id="HelroP174179"/>
    </source>
</evidence>
<proteinExistence type="predicted"/>
<name>T1F7Q9_HELRO</name>
<keyword evidence="1" id="KW-1133">Transmembrane helix</keyword>
<keyword evidence="4" id="KW-1185">Reference proteome</keyword>
<feature type="transmembrane region" description="Helical" evidence="1">
    <location>
        <begin position="67"/>
        <end position="88"/>
    </location>
</feature>
<dbReference type="GeneID" id="20204858"/>
<evidence type="ECO:0000256" key="1">
    <source>
        <dbReference type="SAM" id="Phobius"/>
    </source>
</evidence>
<dbReference type="Proteomes" id="UP000015101">
    <property type="component" value="Unassembled WGS sequence"/>
</dbReference>
<gene>
    <name evidence="3" type="primary">20204858</name>
    <name evidence="2" type="ORF">HELRODRAFT_174179</name>
</gene>
<dbReference type="RefSeq" id="XP_009018984.1">
    <property type="nucleotide sequence ID" value="XM_009020736.1"/>
</dbReference>
<dbReference type="InParanoid" id="T1F7Q9"/>
<reference evidence="2 4" key="2">
    <citation type="journal article" date="2013" name="Nature">
        <title>Insights into bilaterian evolution from three spiralian genomes.</title>
        <authorList>
            <person name="Simakov O."/>
            <person name="Marletaz F."/>
            <person name="Cho S.J."/>
            <person name="Edsinger-Gonzales E."/>
            <person name="Havlak P."/>
            <person name="Hellsten U."/>
            <person name="Kuo D.H."/>
            <person name="Larsson T."/>
            <person name="Lv J."/>
            <person name="Arendt D."/>
            <person name="Savage R."/>
            <person name="Osoegawa K."/>
            <person name="de Jong P."/>
            <person name="Grimwood J."/>
            <person name="Chapman J.A."/>
            <person name="Shapiro H."/>
            <person name="Aerts A."/>
            <person name="Otillar R.P."/>
            <person name="Terry A.Y."/>
            <person name="Boore J.L."/>
            <person name="Grigoriev I.V."/>
            <person name="Lindberg D.R."/>
            <person name="Seaver E.C."/>
            <person name="Weisblat D.A."/>
            <person name="Putnam N.H."/>
            <person name="Rokhsar D.S."/>
        </authorList>
    </citation>
    <scope>NUCLEOTIDE SEQUENCE</scope>
</reference>
<evidence type="ECO:0000313" key="2">
    <source>
        <dbReference type="EMBL" id="ESO02770.1"/>
    </source>
</evidence>
<dbReference type="HOGENOM" id="CLU_1572338_0_0_1"/>
<accession>T1F7Q9</accession>
<evidence type="ECO:0000313" key="4">
    <source>
        <dbReference type="Proteomes" id="UP000015101"/>
    </source>
</evidence>